<evidence type="ECO:0000256" key="1">
    <source>
        <dbReference type="SAM" id="Coils"/>
    </source>
</evidence>
<keyword evidence="4" id="KW-1185">Reference proteome</keyword>
<dbReference type="PROSITE" id="PS51257">
    <property type="entry name" value="PROKAR_LIPOPROTEIN"/>
    <property type="match status" value="1"/>
</dbReference>
<keyword evidence="1" id="KW-0175">Coiled coil</keyword>
<protein>
    <recommendedName>
        <fullName evidence="5">Lipoprotein</fullName>
    </recommendedName>
</protein>
<name>A0ABW5TQ90_9SPHI</name>
<evidence type="ECO:0008006" key="5">
    <source>
        <dbReference type="Google" id="ProtNLM"/>
    </source>
</evidence>
<keyword evidence="2" id="KW-0732">Signal</keyword>
<reference evidence="4" key="1">
    <citation type="journal article" date="2019" name="Int. J. Syst. Evol. Microbiol.">
        <title>The Global Catalogue of Microorganisms (GCM) 10K type strain sequencing project: providing services to taxonomists for standard genome sequencing and annotation.</title>
        <authorList>
            <consortium name="The Broad Institute Genomics Platform"/>
            <consortium name="The Broad Institute Genome Sequencing Center for Infectious Disease"/>
            <person name="Wu L."/>
            <person name="Ma J."/>
        </authorList>
    </citation>
    <scope>NUCLEOTIDE SEQUENCE [LARGE SCALE GENOMIC DNA]</scope>
    <source>
        <strain evidence="4">KCTC 42456</strain>
    </source>
</reference>
<dbReference type="RefSeq" id="WP_379042984.1">
    <property type="nucleotide sequence ID" value="NZ_JBHSKW010000027.1"/>
</dbReference>
<accession>A0ABW5TQ90</accession>
<evidence type="ECO:0000256" key="2">
    <source>
        <dbReference type="SAM" id="SignalP"/>
    </source>
</evidence>
<feature type="chain" id="PRO_5046991636" description="Lipoprotein" evidence="2">
    <location>
        <begin position="22"/>
        <end position="71"/>
    </location>
</feature>
<sequence length="71" mass="8269">MEKSNITLFACTLLCVCFLYACNSNKPTEPEVKKMEEFQDSLKKEEAQLNKDIETVQKSMQDLDKEFKKTN</sequence>
<feature type="coiled-coil region" evidence="1">
    <location>
        <begin position="35"/>
        <end position="66"/>
    </location>
</feature>
<dbReference type="EMBL" id="JBHULV010000022">
    <property type="protein sequence ID" value="MFD2731440.1"/>
    <property type="molecule type" value="Genomic_DNA"/>
</dbReference>
<evidence type="ECO:0000313" key="3">
    <source>
        <dbReference type="EMBL" id="MFD2731440.1"/>
    </source>
</evidence>
<comment type="caution">
    <text evidence="3">The sequence shown here is derived from an EMBL/GenBank/DDBJ whole genome shotgun (WGS) entry which is preliminary data.</text>
</comment>
<gene>
    <name evidence="3" type="ORF">ACFSSE_06955</name>
</gene>
<dbReference type="Proteomes" id="UP001597546">
    <property type="component" value="Unassembled WGS sequence"/>
</dbReference>
<proteinExistence type="predicted"/>
<organism evidence="3 4">
    <name type="scientific">Pedobacter alpinus</name>
    <dbReference type="NCBI Taxonomy" id="1590643"/>
    <lineage>
        <taxon>Bacteria</taxon>
        <taxon>Pseudomonadati</taxon>
        <taxon>Bacteroidota</taxon>
        <taxon>Sphingobacteriia</taxon>
        <taxon>Sphingobacteriales</taxon>
        <taxon>Sphingobacteriaceae</taxon>
        <taxon>Pedobacter</taxon>
    </lineage>
</organism>
<evidence type="ECO:0000313" key="4">
    <source>
        <dbReference type="Proteomes" id="UP001597546"/>
    </source>
</evidence>
<feature type="signal peptide" evidence="2">
    <location>
        <begin position="1"/>
        <end position="21"/>
    </location>
</feature>